<feature type="compositionally biased region" description="Polar residues" evidence="1">
    <location>
        <begin position="238"/>
        <end position="248"/>
    </location>
</feature>
<dbReference type="Gene3D" id="3.40.930.10">
    <property type="entry name" value="Mannitol-specific EII, Chain A"/>
    <property type="match status" value="1"/>
</dbReference>
<gene>
    <name evidence="3" type="ORF">SPIROBIBN47_330014</name>
</gene>
<dbReference type="InterPro" id="IPR002178">
    <property type="entry name" value="PTS_EIIA_type-2_dom"/>
</dbReference>
<dbReference type="SUPFAM" id="SSF46955">
    <property type="entry name" value="Putative DNA-binding domain"/>
    <property type="match status" value="1"/>
</dbReference>
<dbReference type="InterPro" id="IPR010093">
    <property type="entry name" value="SinI_DNA-bd"/>
</dbReference>
<dbReference type="InterPro" id="IPR036388">
    <property type="entry name" value="WH-like_DNA-bd_sf"/>
</dbReference>
<dbReference type="GO" id="GO:0003677">
    <property type="term" value="F:DNA binding"/>
    <property type="evidence" value="ECO:0007669"/>
    <property type="project" value="UniProtKB-KW"/>
</dbReference>
<dbReference type="CDD" id="cd00211">
    <property type="entry name" value="PTS_IIA_fru"/>
    <property type="match status" value="1"/>
</dbReference>
<dbReference type="PANTHER" id="PTHR47738:SF1">
    <property type="entry name" value="NITROGEN REGULATORY PROTEIN"/>
    <property type="match status" value="1"/>
</dbReference>
<accession>A0A3P3XK33</accession>
<dbReference type="InterPro" id="IPR051541">
    <property type="entry name" value="PTS_SugarTrans_NitroReg"/>
</dbReference>
<dbReference type="NCBIfam" id="TIGR01764">
    <property type="entry name" value="excise"/>
    <property type="match status" value="1"/>
</dbReference>
<feature type="region of interest" description="Disordered" evidence="1">
    <location>
        <begin position="226"/>
        <end position="248"/>
    </location>
</feature>
<dbReference type="PROSITE" id="PS51094">
    <property type="entry name" value="PTS_EIIA_TYPE_2"/>
    <property type="match status" value="1"/>
</dbReference>
<name>A0A3P3XK33_9SPIR</name>
<sequence>MKLSVKDVSRLFNISDKTVYRWIQADNLPHYRIGGQYRFSYSELLEWAAAHGAKIRAELFDEVAEADDCDVSIATALEAGGINYRIEGSTKEEILSSIVSLMRLPESINKDIFLQFLLAREKLGSTAIGNGIAIPHVRNPVVVHSETPQISLFFLEKPVDFGALDGVPVSTIFLIVSPNIRCHLKLLAQLMFVLRDEKVLEMLSKVASRNEILAAIRNAERPVLERRQSEIEDMSRAHTASEQQGGEP</sequence>
<protein>
    <submittedName>
        <fullName evidence="3">DNA-binding protein, excisionase family</fullName>
    </submittedName>
</protein>
<dbReference type="EMBL" id="FWDM01000027">
    <property type="protein sequence ID" value="SLM14416.1"/>
    <property type="molecule type" value="Genomic_DNA"/>
</dbReference>
<feature type="domain" description="PTS EIIA type-2" evidence="2">
    <location>
        <begin position="75"/>
        <end position="219"/>
    </location>
</feature>
<keyword evidence="3" id="KW-0238">DNA-binding</keyword>
<dbReference type="PANTHER" id="PTHR47738">
    <property type="entry name" value="PTS SYSTEM FRUCTOSE-LIKE EIIA COMPONENT-RELATED"/>
    <property type="match status" value="1"/>
</dbReference>
<organism evidence="3">
    <name type="scientific">uncultured spirochete</name>
    <dbReference type="NCBI Taxonomy" id="156406"/>
    <lineage>
        <taxon>Bacteria</taxon>
        <taxon>Pseudomonadati</taxon>
        <taxon>Spirochaetota</taxon>
        <taxon>Spirochaetia</taxon>
        <taxon>Spirochaetales</taxon>
        <taxon>environmental samples</taxon>
    </lineage>
</organism>
<dbReference type="GO" id="GO:0030295">
    <property type="term" value="F:protein kinase activator activity"/>
    <property type="evidence" value="ECO:0007669"/>
    <property type="project" value="TreeGrafter"/>
</dbReference>
<dbReference type="Gene3D" id="1.10.10.10">
    <property type="entry name" value="Winged helix-like DNA-binding domain superfamily/Winged helix DNA-binding domain"/>
    <property type="match status" value="1"/>
</dbReference>
<feature type="compositionally biased region" description="Basic and acidic residues" evidence="1">
    <location>
        <begin position="226"/>
        <end position="236"/>
    </location>
</feature>
<evidence type="ECO:0000313" key="3">
    <source>
        <dbReference type="EMBL" id="SLM14416.1"/>
    </source>
</evidence>
<dbReference type="InterPro" id="IPR041657">
    <property type="entry name" value="HTH_17"/>
</dbReference>
<dbReference type="AlphaFoldDB" id="A0A3P3XK33"/>
<evidence type="ECO:0000256" key="1">
    <source>
        <dbReference type="SAM" id="MobiDB-lite"/>
    </source>
</evidence>
<reference evidence="3" key="1">
    <citation type="submission" date="2017-02" db="EMBL/GenBank/DDBJ databases">
        <authorList>
            <person name="Regsiter A."/>
            <person name="William W."/>
        </authorList>
    </citation>
    <scope>NUCLEOTIDE SEQUENCE</scope>
    <source>
        <strain evidence="3">Bib</strain>
    </source>
</reference>
<dbReference type="SUPFAM" id="SSF55804">
    <property type="entry name" value="Phoshotransferase/anion transport protein"/>
    <property type="match status" value="1"/>
</dbReference>
<dbReference type="InterPro" id="IPR016152">
    <property type="entry name" value="PTrfase/Anion_transptr"/>
</dbReference>
<proteinExistence type="predicted"/>
<dbReference type="Pfam" id="PF00359">
    <property type="entry name" value="PTS_EIIA_2"/>
    <property type="match status" value="1"/>
</dbReference>
<dbReference type="Pfam" id="PF12728">
    <property type="entry name" value="HTH_17"/>
    <property type="match status" value="1"/>
</dbReference>
<evidence type="ECO:0000259" key="2">
    <source>
        <dbReference type="PROSITE" id="PS51094"/>
    </source>
</evidence>
<dbReference type="InterPro" id="IPR009061">
    <property type="entry name" value="DNA-bd_dom_put_sf"/>
</dbReference>